<name>A0AAX4HMW3_9BACT</name>
<dbReference type="InterPro" id="IPR023213">
    <property type="entry name" value="CAT-like_dom_sf"/>
</dbReference>
<dbReference type="SUPFAM" id="SSF52777">
    <property type="entry name" value="CoA-dependent acyltransferases"/>
    <property type="match status" value="1"/>
</dbReference>
<organism evidence="1 2">
    <name type="scientific">Peredibacter starrii</name>
    <dbReference type="NCBI Taxonomy" id="28202"/>
    <lineage>
        <taxon>Bacteria</taxon>
        <taxon>Pseudomonadati</taxon>
        <taxon>Bdellovibrionota</taxon>
        <taxon>Bacteriovoracia</taxon>
        <taxon>Bacteriovoracales</taxon>
        <taxon>Bacteriovoracaceae</taxon>
        <taxon>Peredibacter</taxon>
    </lineage>
</organism>
<dbReference type="PANTHER" id="PTHR38474:SF1">
    <property type="entry name" value="SLR0299 PROTEIN"/>
    <property type="match status" value="1"/>
</dbReference>
<keyword evidence="2" id="KW-1185">Reference proteome</keyword>
<dbReference type="InterPro" id="IPR001707">
    <property type="entry name" value="Cmp_AcTrfase"/>
</dbReference>
<dbReference type="Proteomes" id="UP001324634">
    <property type="component" value="Chromosome"/>
</dbReference>
<dbReference type="Pfam" id="PF00302">
    <property type="entry name" value="CAT"/>
    <property type="match status" value="1"/>
</dbReference>
<dbReference type="PANTHER" id="PTHR38474">
    <property type="entry name" value="SLR0299 PROTEIN"/>
    <property type="match status" value="1"/>
</dbReference>
<dbReference type="SMART" id="SM01059">
    <property type="entry name" value="CAT"/>
    <property type="match status" value="1"/>
</dbReference>
<accession>A0AAX4HMW3</accession>
<protein>
    <submittedName>
        <fullName evidence="1">CatA-like O-acetyltransferase</fullName>
    </submittedName>
</protein>
<dbReference type="EMBL" id="CP139487">
    <property type="protein sequence ID" value="WPU64508.1"/>
    <property type="molecule type" value="Genomic_DNA"/>
</dbReference>
<dbReference type="RefSeq" id="WP_321393433.1">
    <property type="nucleotide sequence ID" value="NZ_CP139487.1"/>
</dbReference>
<sequence>MMNFEKRRDRFELFESMESPFLNLTFRLEVPDFRPYCKEQDLPVFHFFLYYLFKALMNVENFRYRIYDGEVIQIDRLIPSYTILNEENIFNFTRFEFSDDVREFIRRSLAAKDESMKASKLIHSATDVSARDIKDYVFITSLPWLDFTSIQHPVGRFKSADIPSIAWGKFSTLADGRLSMPFSVQAHHGFVDGYHIHLLAEEINKVLAEAIK</sequence>
<dbReference type="AlphaFoldDB" id="A0AAX4HMW3"/>
<evidence type="ECO:0000313" key="1">
    <source>
        <dbReference type="EMBL" id="WPU64508.1"/>
    </source>
</evidence>
<dbReference type="GO" id="GO:0008811">
    <property type="term" value="F:chloramphenicol O-acetyltransferase activity"/>
    <property type="evidence" value="ECO:0007669"/>
    <property type="project" value="InterPro"/>
</dbReference>
<evidence type="ECO:0000313" key="2">
    <source>
        <dbReference type="Proteomes" id="UP001324634"/>
    </source>
</evidence>
<proteinExistence type="predicted"/>
<gene>
    <name evidence="1" type="ORF">SOO65_17580</name>
</gene>
<dbReference type="KEGG" id="psti:SOO65_17580"/>
<reference evidence="1 2" key="1">
    <citation type="submission" date="2023-11" db="EMBL/GenBank/DDBJ databases">
        <title>Peredibacter starrii A3.12.</title>
        <authorList>
            <person name="Mitchell R.J."/>
        </authorList>
    </citation>
    <scope>NUCLEOTIDE SEQUENCE [LARGE SCALE GENOMIC DNA]</scope>
    <source>
        <strain evidence="1 2">A3.12</strain>
    </source>
</reference>
<dbReference type="Gene3D" id="3.30.559.10">
    <property type="entry name" value="Chloramphenicol acetyltransferase-like domain"/>
    <property type="match status" value="1"/>
</dbReference>